<dbReference type="GeneID" id="107324445"/>
<evidence type="ECO:0000256" key="5">
    <source>
        <dbReference type="SAM" id="MobiDB-lite"/>
    </source>
</evidence>
<dbReference type="InterPro" id="IPR013783">
    <property type="entry name" value="Ig-like_fold"/>
</dbReference>
<feature type="signal peptide" evidence="7">
    <location>
        <begin position="1"/>
        <end position="19"/>
    </location>
</feature>
<evidence type="ECO:0000256" key="6">
    <source>
        <dbReference type="SAM" id="Phobius"/>
    </source>
</evidence>
<evidence type="ECO:0000313" key="10">
    <source>
        <dbReference type="Proteomes" id="UP000694412"/>
    </source>
</evidence>
<dbReference type="PANTHER" id="PTHR12080">
    <property type="entry name" value="SIGNALING LYMPHOCYTIC ACTIVATION MOLECULE"/>
    <property type="match status" value="1"/>
</dbReference>
<dbReference type="RefSeq" id="XP_015739955.1">
    <property type="nucleotide sequence ID" value="XM_015884469.2"/>
</dbReference>
<keyword evidence="10" id="KW-1185">Reference proteome</keyword>
<evidence type="ECO:0000259" key="8">
    <source>
        <dbReference type="PROSITE" id="PS50835"/>
    </source>
</evidence>
<reference evidence="9" key="2">
    <citation type="submission" date="2025-08" db="UniProtKB">
        <authorList>
            <consortium name="Ensembl"/>
        </authorList>
    </citation>
    <scope>IDENTIFICATION</scope>
</reference>
<feature type="transmembrane region" description="Helical" evidence="6">
    <location>
        <begin position="221"/>
        <end position="241"/>
    </location>
</feature>
<proteinExistence type="predicted"/>
<organism evidence="9 10">
    <name type="scientific">Coturnix japonica</name>
    <name type="common">Japanese quail</name>
    <name type="synonym">Coturnix coturnix japonica</name>
    <dbReference type="NCBI Taxonomy" id="93934"/>
    <lineage>
        <taxon>Eukaryota</taxon>
        <taxon>Metazoa</taxon>
        <taxon>Chordata</taxon>
        <taxon>Craniata</taxon>
        <taxon>Vertebrata</taxon>
        <taxon>Euteleostomi</taxon>
        <taxon>Archelosauria</taxon>
        <taxon>Archosauria</taxon>
        <taxon>Dinosauria</taxon>
        <taxon>Saurischia</taxon>
        <taxon>Theropoda</taxon>
        <taxon>Coelurosauria</taxon>
        <taxon>Aves</taxon>
        <taxon>Neognathae</taxon>
        <taxon>Galloanserae</taxon>
        <taxon>Galliformes</taxon>
        <taxon>Phasianidae</taxon>
        <taxon>Perdicinae</taxon>
        <taxon>Coturnix</taxon>
    </lineage>
</organism>
<accession>A0A8C2TR23</accession>
<comment type="subcellular location">
    <subcellularLocation>
        <location evidence="1">Membrane</location>
    </subcellularLocation>
</comment>
<dbReference type="InterPro" id="IPR015631">
    <property type="entry name" value="CD2/SLAM_rcpt"/>
</dbReference>
<feature type="domain" description="Ig-like" evidence="8">
    <location>
        <begin position="120"/>
        <end position="195"/>
    </location>
</feature>
<evidence type="ECO:0000256" key="1">
    <source>
        <dbReference type="ARBA" id="ARBA00004370"/>
    </source>
</evidence>
<dbReference type="GO" id="GO:0016020">
    <property type="term" value="C:membrane"/>
    <property type="evidence" value="ECO:0007669"/>
    <property type="project" value="UniProtKB-SubCell"/>
</dbReference>
<evidence type="ECO:0000313" key="9">
    <source>
        <dbReference type="Ensembl" id="ENSCJPP00005017164.1"/>
    </source>
</evidence>
<feature type="region of interest" description="Disordered" evidence="5">
    <location>
        <begin position="359"/>
        <end position="393"/>
    </location>
</feature>
<dbReference type="InterPro" id="IPR007110">
    <property type="entry name" value="Ig-like_dom"/>
</dbReference>
<dbReference type="OrthoDB" id="8741746at2759"/>
<keyword evidence="6" id="KW-1133">Transmembrane helix</keyword>
<sequence length="393" mass="43217">MFWWLLLTSLLQQASKVCASDGMDVAAAEGKSVTFHLQNLIGENLVWSFRGEPILFIKLGAPPEVTVTDKSFMSRVVFPSNGSSLTILQLRRSDSGTYLAKNNEFKMKFILHVYRELSEPTVSCTRWNCSAESCSYMLHCSVDPPEDSSFFWSYNEQPESEEPELLVVERQHPADPDPLPYTCTAKNPISSRNTTVFPSALCAESTARIPVTDTFSSRHTVTIVGFVIGLLSLLAIIIIAIKLKGRRSHNLPGPASPRAGLEAENTTVYAEVGSIQQMHVFPREQKGDPKKSPASDLETSKTIYATVQNVAQSQTDDEKMSSRMLGHCEQEKSPYSTVAELYPIAQPCSAHMPAVSMDLLSATGDPSQRQGDEHSGDAVLTWDKSSDHVLPSG</sequence>
<dbReference type="SUPFAM" id="SSF48726">
    <property type="entry name" value="Immunoglobulin"/>
    <property type="match status" value="2"/>
</dbReference>
<feature type="chain" id="PRO_5034154709" evidence="7">
    <location>
        <begin position="20"/>
        <end position="393"/>
    </location>
</feature>
<keyword evidence="6" id="KW-0812">Transmembrane</keyword>
<dbReference type="GeneTree" id="ENSGT01030000234540"/>
<dbReference type="KEGG" id="cjo:107324445"/>
<protein>
    <submittedName>
        <fullName evidence="9">SLAM family member 5-like</fullName>
    </submittedName>
</protein>
<evidence type="ECO:0000256" key="4">
    <source>
        <dbReference type="ARBA" id="ARBA00023180"/>
    </source>
</evidence>
<dbReference type="Proteomes" id="UP000694412">
    <property type="component" value="Chromosome 25"/>
</dbReference>
<dbReference type="AlphaFoldDB" id="A0A8C2TR23"/>
<dbReference type="InterPro" id="IPR036179">
    <property type="entry name" value="Ig-like_dom_sf"/>
</dbReference>
<evidence type="ECO:0000256" key="7">
    <source>
        <dbReference type="SAM" id="SignalP"/>
    </source>
</evidence>
<dbReference type="Ensembl" id="ENSCJPT00005023969.1">
    <property type="protein sequence ID" value="ENSCJPP00005017164.1"/>
    <property type="gene ID" value="ENSCJPG00005014037.1"/>
</dbReference>
<keyword evidence="2 7" id="KW-0732">Signal</keyword>
<keyword evidence="4" id="KW-0325">Glycoprotein</keyword>
<name>A0A8C2TR23_COTJA</name>
<dbReference type="PANTHER" id="PTHR12080:SF55">
    <property type="entry name" value="LYMPHOCYTE FUNCTION-ASSOCIATED ANTIGEN 3"/>
    <property type="match status" value="1"/>
</dbReference>
<keyword evidence="3 6" id="KW-0472">Membrane</keyword>
<gene>
    <name evidence="9" type="primary">LOC107324445</name>
</gene>
<reference evidence="9" key="3">
    <citation type="submission" date="2025-09" db="UniProtKB">
        <authorList>
            <consortium name="Ensembl"/>
        </authorList>
    </citation>
    <scope>IDENTIFICATION</scope>
</reference>
<evidence type="ECO:0000256" key="3">
    <source>
        <dbReference type="ARBA" id="ARBA00023136"/>
    </source>
</evidence>
<dbReference type="Gene3D" id="2.60.40.10">
    <property type="entry name" value="Immunoglobulins"/>
    <property type="match status" value="2"/>
</dbReference>
<reference evidence="9" key="1">
    <citation type="submission" date="2015-11" db="EMBL/GenBank/DDBJ databases">
        <authorList>
            <consortium name="International Coturnix japonica Genome Analysis Consortium"/>
            <person name="Warren W."/>
            <person name="Burt D.W."/>
            <person name="Antin P.B."/>
            <person name="Lanford R."/>
            <person name="Gros J."/>
            <person name="Wilson R.K."/>
        </authorList>
    </citation>
    <scope>NUCLEOTIDE SEQUENCE [LARGE SCALE GENOMIC DNA]</scope>
</reference>
<dbReference type="PROSITE" id="PS50835">
    <property type="entry name" value="IG_LIKE"/>
    <property type="match status" value="1"/>
</dbReference>
<evidence type="ECO:0000256" key="2">
    <source>
        <dbReference type="ARBA" id="ARBA00022729"/>
    </source>
</evidence>